<gene>
    <name evidence="6" type="ORF">DV515_00015530</name>
</gene>
<dbReference type="SUPFAM" id="SSF56672">
    <property type="entry name" value="DNA/RNA polymerases"/>
    <property type="match status" value="1"/>
</dbReference>
<dbReference type="EC" id="3.1.26.4" evidence="2"/>
<dbReference type="InterPro" id="IPR008919">
    <property type="entry name" value="Retrov_capsid_N"/>
</dbReference>
<dbReference type="InterPro" id="IPR043502">
    <property type="entry name" value="DNA/RNA_pol_sf"/>
</dbReference>
<dbReference type="PANTHER" id="PTHR33166">
    <property type="entry name" value="GAG_P30 DOMAIN-CONTAINING PROTEIN"/>
    <property type="match status" value="1"/>
</dbReference>
<dbReference type="Proteomes" id="UP000276834">
    <property type="component" value="Unassembled WGS sequence"/>
</dbReference>
<dbReference type="OrthoDB" id="9049599at2759"/>
<feature type="region of interest" description="Disordered" evidence="3">
    <location>
        <begin position="84"/>
        <end position="202"/>
    </location>
</feature>
<organism evidence="6 7">
    <name type="scientific">Chloebia gouldiae</name>
    <name type="common">Gouldian finch</name>
    <name type="synonym">Erythrura gouldiae</name>
    <dbReference type="NCBI Taxonomy" id="44316"/>
    <lineage>
        <taxon>Eukaryota</taxon>
        <taxon>Metazoa</taxon>
        <taxon>Chordata</taxon>
        <taxon>Craniata</taxon>
        <taxon>Vertebrata</taxon>
        <taxon>Euteleostomi</taxon>
        <taxon>Archelosauria</taxon>
        <taxon>Archosauria</taxon>
        <taxon>Dinosauria</taxon>
        <taxon>Saurischia</taxon>
        <taxon>Theropoda</taxon>
        <taxon>Coelurosauria</taxon>
        <taxon>Aves</taxon>
        <taxon>Neognathae</taxon>
        <taxon>Neoaves</taxon>
        <taxon>Telluraves</taxon>
        <taxon>Australaves</taxon>
        <taxon>Passeriformes</taxon>
        <taxon>Passeroidea</taxon>
        <taxon>Passeridae</taxon>
        <taxon>Chloebia</taxon>
    </lineage>
</organism>
<dbReference type="SUPFAM" id="SSF47943">
    <property type="entry name" value="Retrovirus capsid protein, N-terminal core domain"/>
    <property type="match status" value="1"/>
</dbReference>
<feature type="compositionally biased region" description="Polar residues" evidence="3">
    <location>
        <begin position="108"/>
        <end position="124"/>
    </location>
</feature>
<dbReference type="Pfam" id="PF00078">
    <property type="entry name" value="RVT_1"/>
    <property type="match status" value="1"/>
</dbReference>
<evidence type="ECO:0000256" key="3">
    <source>
        <dbReference type="SAM" id="MobiDB-lite"/>
    </source>
</evidence>
<dbReference type="Gene3D" id="3.10.20.370">
    <property type="match status" value="1"/>
</dbReference>
<sequence>REQKWQEVTYADMFFSLRSHPEWQRDCGIRPPSNPLVLALEKDNKANREKLKRCCSTCSINQRCSHPSKVYPTEILEQETVEALLPPPRNQEGRGVEERVGERVKSEPSPTSASPNLFSGSSALGKTEIKVGVSPPTPRSGEPSRLYLPLPSSDSEWDESEPSSKPSPQGPIASRTRRQTRMNPPPQKTRKQTKGVIQPPLRQAIASDREPRIIKVPFFAMDLEAWKKTAKGYKNYLRGVAKRLKFMVKQHLPDWADMQLLLDALTETEKQLVLKVAKDLAEDACISTKEDIKDVFPLQDSMWDPNEPDDLAQLKRYQDLIVKGLERAIPKTINWSALYAVKQCPFQTPSDFLDHLWDTMRRYTTLDPGSEEGIQQLKNLFLGQSTGDIRQKLQKIQGPNSRDLETLLDEAWRVFSNREERYKQGMKKLVAVVREEGKERCEQDPPRQGPPRLGKDQCVFCKKFGHWKNQCPERRRGDEQRKNLKDAFFCLPLHEASQKIFAFEWENPKTGQRNQLTWCVLPQGYKNSPTIFGEQLAKYLESWEPPPGEGQLLQYVDDLLIATQTQETCVDWMLDTAAKGWSGCLRAIAAVAVNIQEARKFTLGQKMTVLVSHTVSTVLEAKGGHWLFPLRFLKYQAILVEWDDVEIVVTNIVNPASFLSGAMGETVIHDCLETIEATYSSRLDPKDIPL</sequence>
<dbReference type="Gene3D" id="1.10.375.10">
    <property type="entry name" value="Human Immunodeficiency Virus Type 1 Capsid Protein"/>
    <property type="match status" value="1"/>
</dbReference>
<evidence type="ECO:0000256" key="1">
    <source>
        <dbReference type="ARBA" id="ARBA00010879"/>
    </source>
</evidence>
<comment type="caution">
    <text evidence="6">The sequence shown here is derived from an EMBL/GenBank/DDBJ whole genome shotgun (WGS) entry which is preliminary data.</text>
</comment>
<feature type="non-terminal residue" evidence="6">
    <location>
        <position position="1"/>
    </location>
</feature>
<dbReference type="InterPro" id="IPR043128">
    <property type="entry name" value="Rev_trsase/Diguanyl_cyclase"/>
</dbReference>
<reference evidence="6 7" key="1">
    <citation type="journal article" date="2018" name="Proc. R. Soc. B">
        <title>A non-coding region near Follistatin controls head colour polymorphism in the Gouldian finch.</title>
        <authorList>
            <person name="Toomey M.B."/>
            <person name="Marques C.I."/>
            <person name="Andrade P."/>
            <person name="Araujo P.M."/>
            <person name="Sabatino S."/>
            <person name="Gazda M.A."/>
            <person name="Afonso S."/>
            <person name="Lopes R.J."/>
            <person name="Corbo J.C."/>
            <person name="Carneiro M."/>
        </authorList>
    </citation>
    <scope>NUCLEOTIDE SEQUENCE [LARGE SCALE GENOMIC DNA]</scope>
    <source>
        <strain evidence="6">Red01</strain>
        <tissue evidence="6">Muscle</tissue>
    </source>
</reference>
<dbReference type="AlphaFoldDB" id="A0A3L8RV85"/>
<comment type="similarity">
    <text evidence="1">Belongs to the beta type-B retroviral polymerase family. HERV class-II K(HML-2) pol subfamily.</text>
</comment>
<proteinExistence type="inferred from homology"/>
<dbReference type="SUPFAM" id="SSF57756">
    <property type="entry name" value="Retrovirus zinc finger-like domains"/>
    <property type="match status" value="1"/>
</dbReference>
<dbReference type="InterPro" id="IPR000477">
    <property type="entry name" value="RT_dom"/>
</dbReference>
<dbReference type="InterPro" id="IPR003036">
    <property type="entry name" value="Gag_P30"/>
</dbReference>
<evidence type="ECO:0000259" key="5">
    <source>
        <dbReference type="Pfam" id="PF02093"/>
    </source>
</evidence>
<dbReference type="Pfam" id="PF02093">
    <property type="entry name" value="Gag_p30"/>
    <property type="match status" value="1"/>
</dbReference>
<accession>A0A3L8RV85</accession>
<evidence type="ECO:0000256" key="2">
    <source>
        <dbReference type="ARBA" id="ARBA00012180"/>
    </source>
</evidence>
<evidence type="ECO:0000259" key="4">
    <source>
        <dbReference type="Pfam" id="PF00078"/>
    </source>
</evidence>
<feature type="domain" description="Reverse transcriptase" evidence="4">
    <location>
        <begin position="484"/>
        <end position="569"/>
    </location>
</feature>
<dbReference type="EMBL" id="QUSF01000190">
    <property type="protein sequence ID" value="RLV88233.1"/>
    <property type="molecule type" value="Genomic_DNA"/>
</dbReference>
<evidence type="ECO:0000313" key="7">
    <source>
        <dbReference type="Proteomes" id="UP000276834"/>
    </source>
</evidence>
<feature type="domain" description="Core shell protein Gag P30" evidence="5">
    <location>
        <begin position="222"/>
        <end position="416"/>
    </location>
</feature>
<dbReference type="InterPro" id="IPR036875">
    <property type="entry name" value="Znf_CCHC_sf"/>
</dbReference>
<dbReference type="Gene3D" id="3.30.70.270">
    <property type="match status" value="1"/>
</dbReference>
<dbReference type="InterPro" id="IPR050462">
    <property type="entry name" value="Retroviral_Gag-Pol_poly"/>
</dbReference>
<feature type="compositionally biased region" description="Basic and acidic residues" evidence="3">
    <location>
        <begin position="91"/>
        <end position="106"/>
    </location>
</feature>
<dbReference type="GO" id="GO:0003676">
    <property type="term" value="F:nucleic acid binding"/>
    <property type="evidence" value="ECO:0007669"/>
    <property type="project" value="InterPro"/>
</dbReference>
<evidence type="ECO:0000313" key="6">
    <source>
        <dbReference type="EMBL" id="RLV88233.1"/>
    </source>
</evidence>
<protein>
    <recommendedName>
        <fullName evidence="2">ribonuclease H</fullName>
        <ecNumber evidence="2">3.1.26.4</ecNumber>
    </recommendedName>
</protein>
<dbReference type="GO" id="GO:0008270">
    <property type="term" value="F:zinc ion binding"/>
    <property type="evidence" value="ECO:0007669"/>
    <property type="project" value="InterPro"/>
</dbReference>
<dbReference type="Gene3D" id="4.10.60.10">
    <property type="entry name" value="Zinc finger, CCHC-type"/>
    <property type="match status" value="1"/>
</dbReference>
<keyword evidence="7" id="KW-1185">Reference proteome</keyword>
<dbReference type="GO" id="GO:0004523">
    <property type="term" value="F:RNA-DNA hybrid ribonuclease activity"/>
    <property type="evidence" value="ECO:0007669"/>
    <property type="project" value="UniProtKB-EC"/>
</dbReference>
<dbReference type="GO" id="GO:0019068">
    <property type="term" value="P:virion assembly"/>
    <property type="evidence" value="ECO:0007669"/>
    <property type="project" value="InterPro"/>
</dbReference>
<name>A0A3L8RV85_CHLGU</name>